<dbReference type="Pfam" id="PF01636">
    <property type="entry name" value="APH"/>
    <property type="match status" value="1"/>
</dbReference>
<dbReference type="EMBL" id="CAQQ02179891">
    <property type="status" value="NOT_ANNOTATED_CDS"/>
    <property type="molecule type" value="Genomic_DNA"/>
</dbReference>
<dbReference type="InterPro" id="IPR050249">
    <property type="entry name" value="Pseudomonas-type_ThrB"/>
</dbReference>
<evidence type="ECO:0000256" key="5">
    <source>
        <dbReference type="ARBA" id="ARBA00022777"/>
    </source>
</evidence>
<organism evidence="11 12">
    <name type="scientific">Megaselia scalaris</name>
    <name type="common">Humpbacked fly</name>
    <name type="synonym">Phora scalaris</name>
    <dbReference type="NCBI Taxonomy" id="36166"/>
    <lineage>
        <taxon>Eukaryota</taxon>
        <taxon>Metazoa</taxon>
        <taxon>Ecdysozoa</taxon>
        <taxon>Arthropoda</taxon>
        <taxon>Hexapoda</taxon>
        <taxon>Insecta</taxon>
        <taxon>Pterygota</taxon>
        <taxon>Neoptera</taxon>
        <taxon>Endopterygota</taxon>
        <taxon>Diptera</taxon>
        <taxon>Brachycera</taxon>
        <taxon>Muscomorpha</taxon>
        <taxon>Platypezoidea</taxon>
        <taxon>Phoridae</taxon>
        <taxon>Megaseliini</taxon>
        <taxon>Megaselia</taxon>
    </lineage>
</organism>
<evidence type="ECO:0000256" key="7">
    <source>
        <dbReference type="ARBA" id="ARBA00037368"/>
    </source>
</evidence>
<comment type="similarity">
    <text evidence="2">Belongs to the aminoglycoside phosphotransferase family.</text>
</comment>
<comment type="function">
    <text evidence="7">Catalyzes the GTP-dependent phosphorylation of 5-hydroxy-L-lysine.</text>
</comment>
<evidence type="ECO:0000313" key="12">
    <source>
        <dbReference type="Proteomes" id="UP000015102"/>
    </source>
</evidence>
<proteinExistence type="inferred from homology"/>
<dbReference type="InterPro" id="IPR002575">
    <property type="entry name" value="Aminoglycoside_PTrfase"/>
</dbReference>
<reference evidence="11" key="2">
    <citation type="submission" date="2015-06" db="UniProtKB">
        <authorList>
            <consortium name="EnsemblMetazoa"/>
        </authorList>
    </citation>
    <scope>IDENTIFICATION</scope>
</reference>
<accession>T1GPB7</accession>
<evidence type="ECO:0000256" key="1">
    <source>
        <dbReference type="ARBA" id="ARBA00004496"/>
    </source>
</evidence>
<evidence type="ECO:0000256" key="4">
    <source>
        <dbReference type="ARBA" id="ARBA00022679"/>
    </source>
</evidence>
<dbReference type="EnsemblMetazoa" id="MESCA005442-RA">
    <property type="protein sequence ID" value="MESCA005442-PA"/>
    <property type="gene ID" value="MESCA005442"/>
</dbReference>
<keyword evidence="4" id="KW-0808">Transferase</keyword>
<keyword evidence="12" id="KW-1185">Reference proteome</keyword>
<keyword evidence="3" id="KW-0963">Cytoplasm</keyword>
<dbReference type="AlphaFoldDB" id="T1GPB7"/>
<evidence type="ECO:0000256" key="3">
    <source>
        <dbReference type="ARBA" id="ARBA00022490"/>
    </source>
</evidence>
<dbReference type="FunFam" id="3.90.1200.10:FF:000007">
    <property type="entry name" value="hydroxylysine kinase isoform X1"/>
    <property type="match status" value="1"/>
</dbReference>
<dbReference type="EC" id="2.7.1.81" evidence="8"/>
<evidence type="ECO:0000256" key="6">
    <source>
        <dbReference type="ARBA" id="ARBA00036820"/>
    </source>
</evidence>
<dbReference type="Gene3D" id="3.90.1200.10">
    <property type="match status" value="1"/>
</dbReference>
<name>T1GPB7_MEGSC</name>
<evidence type="ECO:0000259" key="10">
    <source>
        <dbReference type="Pfam" id="PF01636"/>
    </source>
</evidence>
<protein>
    <recommendedName>
        <fullName evidence="9">Hydroxylysine kinase</fullName>
        <ecNumber evidence="8">2.7.1.81</ecNumber>
    </recommendedName>
</protein>
<dbReference type="PANTHER" id="PTHR21064:SF1">
    <property type="entry name" value="HYDROXYLYSINE KINASE"/>
    <property type="match status" value="1"/>
</dbReference>
<evidence type="ECO:0000256" key="2">
    <source>
        <dbReference type="ARBA" id="ARBA00006219"/>
    </source>
</evidence>
<evidence type="ECO:0000313" key="11">
    <source>
        <dbReference type="EnsemblMetazoa" id="MESCA005442-PA"/>
    </source>
</evidence>
<evidence type="ECO:0000256" key="9">
    <source>
        <dbReference type="ARBA" id="ARBA00040505"/>
    </source>
</evidence>
<evidence type="ECO:0000256" key="8">
    <source>
        <dbReference type="ARBA" id="ARBA00038873"/>
    </source>
</evidence>
<keyword evidence="5" id="KW-0418">Kinase</keyword>
<dbReference type="Proteomes" id="UP000015102">
    <property type="component" value="Unassembled WGS sequence"/>
</dbReference>
<comment type="subcellular location">
    <subcellularLocation>
        <location evidence="1">Cytoplasm</location>
    </subcellularLocation>
</comment>
<dbReference type="OMA" id="AAHSCQL"/>
<comment type="catalytic activity">
    <reaction evidence="6">
        <text>(5R)-5-hydroxy-L-lysine + GTP = (5R)-5-phosphooxy-L-lysine + GDP + H(+)</text>
        <dbReference type="Rhea" id="RHEA:19049"/>
        <dbReference type="ChEBI" id="CHEBI:15378"/>
        <dbReference type="ChEBI" id="CHEBI:37565"/>
        <dbReference type="ChEBI" id="CHEBI:57882"/>
        <dbReference type="ChEBI" id="CHEBI:58189"/>
        <dbReference type="ChEBI" id="CHEBI:58357"/>
        <dbReference type="EC" id="2.7.1.81"/>
    </reaction>
</comment>
<dbReference type="InterPro" id="IPR011009">
    <property type="entry name" value="Kinase-like_dom_sf"/>
</dbReference>
<dbReference type="GO" id="GO:0005737">
    <property type="term" value="C:cytoplasm"/>
    <property type="evidence" value="ECO:0007669"/>
    <property type="project" value="UniProtKB-SubCell"/>
</dbReference>
<sequence>NCISRVVKNPLITNNWPHGYILKIVNSHDSQKTSLFEAQNEALIYLRNQKIECPNPVANVYGKYFSVENINGVNHIVRLLEFIPGKMFHQVPKTNYLLFSSGEYLAKLDRALKTFHNDVYLTYRTNWMLHEVPKIKDFLSALQDHGRKLIVEEVIGKFETEVMAHIDDFDKQIIHGDYNEHNVIVGPVQPNSEEYKVTGVIDFGDASLSPVIFELAIAVTYMILEAKDLAAGGIVIAGYTSVKPIPKEDLKYIKTCVAARLCQSLVMGAYAYSSSQETTMSWRLKR</sequence>
<dbReference type="EMBL" id="CAQQ02179892">
    <property type="status" value="NOT_ANNOTATED_CDS"/>
    <property type="molecule type" value="Genomic_DNA"/>
</dbReference>
<dbReference type="GO" id="GO:0047992">
    <property type="term" value="F:hydroxylysine kinase activity"/>
    <property type="evidence" value="ECO:0007669"/>
    <property type="project" value="UniProtKB-EC"/>
</dbReference>
<feature type="domain" description="Aminoglycoside phosphotransferase" evidence="10">
    <location>
        <begin position="19"/>
        <end position="224"/>
    </location>
</feature>
<dbReference type="STRING" id="36166.T1GPB7"/>
<dbReference type="SUPFAM" id="SSF56112">
    <property type="entry name" value="Protein kinase-like (PK-like)"/>
    <property type="match status" value="1"/>
</dbReference>
<reference evidence="12" key="1">
    <citation type="submission" date="2013-02" db="EMBL/GenBank/DDBJ databases">
        <authorList>
            <person name="Hughes D."/>
        </authorList>
    </citation>
    <scope>NUCLEOTIDE SEQUENCE</scope>
    <source>
        <strain>Durham</strain>
        <strain evidence="12">NC isolate 2 -- Noor lab</strain>
    </source>
</reference>
<dbReference type="HOGENOM" id="CLU_042971_1_0_1"/>
<dbReference type="PANTHER" id="PTHR21064">
    <property type="entry name" value="AMINOGLYCOSIDE PHOSPHOTRANSFERASE DOMAIN-CONTAINING PROTEIN-RELATED"/>
    <property type="match status" value="1"/>
</dbReference>